<accession>A0A071MAX2</accession>
<evidence type="ECO:0000256" key="1">
    <source>
        <dbReference type="SAM" id="MobiDB-lite"/>
    </source>
</evidence>
<proteinExistence type="predicted"/>
<evidence type="ECO:0000313" key="2">
    <source>
        <dbReference type="EMBL" id="KEA57947.1"/>
    </source>
</evidence>
<comment type="caution">
    <text evidence="2">The sequence shown here is derived from an EMBL/GenBank/DDBJ whole genome shotgun (WGS) entry which is preliminary data.</text>
</comment>
<sequence length="94" mass="10260">MPIGAEARLSGARPPLSKGVPTGGRVLDEDAEIHSHPMRIARLAAASAFRRASGFVWEMRLERMPVERVIDVTPAVVVETNVKRKSRVTAASDR</sequence>
<protein>
    <submittedName>
        <fullName evidence="2">Uncharacterized protein</fullName>
    </submittedName>
</protein>
<dbReference type="EMBL" id="JJOA01000015">
    <property type="protein sequence ID" value="KEA57947.1"/>
    <property type="molecule type" value="Genomic_DNA"/>
</dbReference>
<gene>
    <name evidence="2" type="ORF">DT99_19270</name>
</gene>
<feature type="region of interest" description="Disordered" evidence="1">
    <location>
        <begin position="1"/>
        <end position="24"/>
    </location>
</feature>
<reference evidence="2" key="1">
    <citation type="submission" date="2014-04" db="EMBL/GenBank/DDBJ databases">
        <title>In planta biocontrol of soil-borne Fusarium wilt of banana through a plant endophytic bacterium, Burkholderia cenocepacia 869T2.</title>
        <authorList>
            <person name="Ho Y.-N."/>
            <person name="Chiang H.-M."/>
            <person name="Chao C.-P."/>
            <person name="Su C.-C."/>
            <person name="Hsu H.-F."/>
            <person name="Guo C.-T."/>
            <person name="Hsieh J.-L."/>
            <person name="Huang C.-C."/>
        </authorList>
    </citation>
    <scope>NUCLEOTIDE SEQUENCE [LARGE SCALE GENOMIC DNA]</scope>
    <source>
        <strain evidence="2">869T2</strain>
    </source>
</reference>
<name>A0A071MAX2_9BURK</name>
<dbReference type="AlphaFoldDB" id="A0A071MAX2"/>
<organism evidence="2">
    <name type="scientific">Burkholderia cenocepacia</name>
    <dbReference type="NCBI Taxonomy" id="95486"/>
    <lineage>
        <taxon>Bacteria</taxon>
        <taxon>Pseudomonadati</taxon>
        <taxon>Pseudomonadota</taxon>
        <taxon>Betaproteobacteria</taxon>
        <taxon>Burkholderiales</taxon>
        <taxon>Burkholderiaceae</taxon>
        <taxon>Burkholderia</taxon>
        <taxon>Burkholderia cepacia complex</taxon>
    </lineage>
</organism>